<name>A0A6S7HQW9_PARCT</name>
<dbReference type="Proteomes" id="UP001152795">
    <property type="component" value="Unassembled WGS sequence"/>
</dbReference>
<dbReference type="EMBL" id="CACRXK020005449">
    <property type="protein sequence ID" value="CAB4006223.1"/>
    <property type="molecule type" value="Genomic_DNA"/>
</dbReference>
<evidence type="ECO:0000313" key="1">
    <source>
        <dbReference type="EMBL" id="CAB4006223.1"/>
    </source>
</evidence>
<sequence>MGAWKNNGVKKNTFSHKDGNIEAAAQGDVDNTTITKPSVLKRVQAVSDISGPKETFHLVSEENSGYLQAAAASDLLRNHDQAKNCRSRLSNSKRNLKNVDSLAILLQECKRQQMSLGEDPFIRDVNAAPELRCVLGFDWQLKEIEQFCTDPRNFTIFAADPTFNLGNFNLTVTTYRHLKVVTRRDDHHPLMIGPFLISQSKTSETYNYFFGKLTALNKNLKNLLGIGTDGEEALIDAMKNKAVQKTFMHDVFGNRQGEIFEKGLVDSDSKDELYRKLDSLKVVWDERERQFISPNQSPSFSTFVYEKANMIVERMLTEVRMNAGLGNPPTPFYTNMPESANAVIKRAVNFQESEMASFALKLAQLIKRQREDVRGVLLNNGPYKLIDDYTHLQLTKEKWFSMSSTQRTAHENKFDKTWQTQDDIQEQQEEQQFITSLSFTAEEANLTTVPLQQVKHVFNKAQSLLSKENTIVSAPGSNEMAFMVASQMSKRLHYVLTRQSGKTTCENCLGWTSSRFYGHAVAVAEKLGKLDKYLDWLRRRDNPLNLTTLVTFDSNKALGEK</sequence>
<dbReference type="AlphaFoldDB" id="A0A6S7HQW9"/>
<evidence type="ECO:0000313" key="2">
    <source>
        <dbReference type="Proteomes" id="UP001152795"/>
    </source>
</evidence>
<reference evidence="1" key="1">
    <citation type="submission" date="2020-04" db="EMBL/GenBank/DDBJ databases">
        <authorList>
            <person name="Alioto T."/>
            <person name="Alioto T."/>
            <person name="Gomez Garrido J."/>
        </authorList>
    </citation>
    <scope>NUCLEOTIDE SEQUENCE</scope>
    <source>
        <strain evidence="1">A484AB</strain>
    </source>
</reference>
<comment type="caution">
    <text evidence="1">The sequence shown here is derived from an EMBL/GenBank/DDBJ whole genome shotgun (WGS) entry which is preliminary data.</text>
</comment>
<organism evidence="1 2">
    <name type="scientific">Paramuricea clavata</name>
    <name type="common">Red gorgonian</name>
    <name type="synonym">Violescent sea-whip</name>
    <dbReference type="NCBI Taxonomy" id="317549"/>
    <lineage>
        <taxon>Eukaryota</taxon>
        <taxon>Metazoa</taxon>
        <taxon>Cnidaria</taxon>
        <taxon>Anthozoa</taxon>
        <taxon>Octocorallia</taxon>
        <taxon>Malacalcyonacea</taxon>
        <taxon>Plexauridae</taxon>
        <taxon>Paramuricea</taxon>
    </lineage>
</organism>
<gene>
    <name evidence="1" type="ORF">PACLA_8A057866</name>
</gene>
<keyword evidence="2" id="KW-1185">Reference proteome</keyword>
<protein>
    <submittedName>
        <fullName evidence="1">Uncharacterized protein</fullName>
    </submittedName>
</protein>
<accession>A0A6S7HQW9</accession>
<proteinExistence type="predicted"/>
<dbReference type="OrthoDB" id="5989494at2759"/>